<name>A0A4D6HDH3_9EURY</name>
<dbReference type="EMBL" id="CP031310">
    <property type="protein sequence ID" value="QCC51208.1"/>
    <property type="molecule type" value="Genomic_DNA"/>
</dbReference>
<gene>
    <name evidence="1" type="ORF">DV733_08110</name>
</gene>
<dbReference type="Proteomes" id="UP000296706">
    <property type="component" value="Chromosome"/>
</dbReference>
<protein>
    <submittedName>
        <fullName evidence="1">Uncharacterized protein</fullName>
    </submittedName>
</protein>
<proteinExistence type="predicted"/>
<dbReference type="GeneID" id="39847822"/>
<reference evidence="1 2" key="1">
    <citation type="journal article" date="2019" name="Nat. Commun.">
        <title>A new type of DNA phosphorothioation-based antiviral system in archaea.</title>
        <authorList>
            <person name="Xiong L."/>
            <person name="Liu S."/>
            <person name="Chen S."/>
            <person name="Xiao Y."/>
            <person name="Zhu B."/>
            <person name="Gao Y."/>
            <person name="Zhang Y."/>
            <person name="Chen B."/>
            <person name="Luo J."/>
            <person name="Deng Z."/>
            <person name="Chen X."/>
            <person name="Wang L."/>
            <person name="Chen S."/>
        </authorList>
    </citation>
    <scope>NUCLEOTIDE SEQUENCE [LARGE SCALE GENOMIC DNA]</scope>
    <source>
        <strain evidence="1 2">CBA1105</strain>
    </source>
</reference>
<organism evidence="1 2">
    <name type="scientific">Halapricum salinum</name>
    <dbReference type="NCBI Taxonomy" id="1457250"/>
    <lineage>
        <taxon>Archaea</taxon>
        <taxon>Methanobacteriati</taxon>
        <taxon>Methanobacteriota</taxon>
        <taxon>Stenosarchaea group</taxon>
        <taxon>Halobacteria</taxon>
        <taxon>Halobacteriales</taxon>
        <taxon>Haloarculaceae</taxon>
        <taxon>Halapricum</taxon>
    </lineage>
</organism>
<dbReference type="AlphaFoldDB" id="A0A4D6HDH3"/>
<dbReference type="KEGG" id="hsn:DV733_08110"/>
<accession>A0A4D6HDH3</accession>
<dbReference type="OrthoDB" id="224044at2157"/>
<dbReference type="RefSeq" id="WP_049995181.1">
    <property type="nucleotide sequence ID" value="NZ_CP031310.1"/>
</dbReference>
<evidence type="ECO:0000313" key="2">
    <source>
        <dbReference type="Proteomes" id="UP000296706"/>
    </source>
</evidence>
<keyword evidence="2" id="KW-1185">Reference proteome</keyword>
<sequence>MRKPSVKCVLLAAMIAKHRWGTPIDEEGLVAVAAIDSDEYPRARTVFDDLRSASYVTNRGKEGIELDNSAFGDLADVLYHECEWQPFEIQLRLKHYEGWDNHEWA</sequence>
<evidence type="ECO:0000313" key="1">
    <source>
        <dbReference type="EMBL" id="QCC51208.1"/>
    </source>
</evidence>